<dbReference type="AlphaFoldDB" id="A0A8H6VKQ4"/>
<protein>
    <submittedName>
        <fullName evidence="1">Uncharacterized protein</fullName>
    </submittedName>
</protein>
<reference evidence="1" key="1">
    <citation type="submission" date="2020-04" db="EMBL/GenBank/DDBJ databases">
        <title>Draft genome resource of the tomato pathogen Pseudocercospora fuligena.</title>
        <authorList>
            <person name="Zaccaron A."/>
        </authorList>
    </citation>
    <scope>NUCLEOTIDE SEQUENCE</scope>
    <source>
        <strain evidence="1">PF001</strain>
    </source>
</reference>
<evidence type="ECO:0000313" key="2">
    <source>
        <dbReference type="Proteomes" id="UP000660729"/>
    </source>
</evidence>
<dbReference type="EMBL" id="JABCIY010000032">
    <property type="protein sequence ID" value="KAF7196033.1"/>
    <property type="molecule type" value="Genomic_DNA"/>
</dbReference>
<sequence length="339" mass="38276">MATHFLAKTPKQLINDQKASGKLNRGPHIKHLTITIFVVSIDGKVLLLKHEGKEEWYLPSATPSPEDQSYSKASILSLVFDALKPALEQNDFKDSLQAMDLAFEEPLAEPRTKLVSKATDKPVSDGCDLAVILTVSSIPPDLCNELQGADGHETVSFSDIENHMKKDERILGLSAEFFSRVANRARTYCKQMPDLDDGQRKMLLVNQLSVLVATEEMAGELKEDHDVLILRHMQGEDTVLLLMQVPQEECELYPNHEVIAYTYDGIWATRVGRVSMKDTSSEGGPAWRKLHMTNDWLAEDAFANDGRLMATWMERANQNFRSQSQRKEMVEYKLLTWLA</sequence>
<dbReference type="Proteomes" id="UP000660729">
    <property type="component" value="Unassembled WGS sequence"/>
</dbReference>
<accession>A0A8H6VKQ4</accession>
<gene>
    <name evidence="1" type="ORF">HII31_02659</name>
</gene>
<comment type="caution">
    <text evidence="1">The sequence shown here is derived from an EMBL/GenBank/DDBJ whole genome shotgun (WGS) entry which is preliminary data.</text>
</comment>
<organism evidence="1 2">
    <name type="scientific">Pseudocercospora fuligena</name>
    <dbReference type="NCBI Taxonomy" id="685502"/>
    <lineage>
        <taxon>Eukaryota</taxon>
        <taxon>Fungi</taxon>
        <taxon>Dikarya</taxon>
        <taxon>Ascomycota</taxon>
        <taxon>Pezizomycotina</taxon>
        <taxon>Dothideomycetes</taxon>
        <taxon>Dothideomycetidae</taxon>
        <taxon>Mycosphaerellales</taxon>
        <taxon>Mycosphaerellaceae</taxon>
        <taxon>Pseudocercospora</taxon>
    </lineage>
</organism>
<keyword evidence="2" id="KW-1185">Reference proteome</keyword>
<evidence type="ECO:0000313" key="1">
    <source>
        <dbReference type="EMBL" id="KAF7196033.1"/>
    </source>
</evidence>
<proteinExistence type="predicted"/>
<name>A0A8H6VKQ4_9PEZI</name>